<dbReference type="STRING" id="1173027.Mic7113_2533"/>
<dbReference type="EMBL" id="CP003630">
    <property type="protein sequence ID" value="AFZ18329.1"/>
    <property type="molecule type" value="Genomic_DNA"/>
</dbReference>
<dbReference type="eggNOG" id="COG1475">
    <property type="taxonomic scope" value="Bacteria"/>
</dbReference>
<dbReference type="AlphaFoldDB" id="K9WEY4"/>
<keyword evidence="2" id="KW-1185">Reference proteome</keyword>
<name>K9WEY4_9CYAN</name>
<evidence type="ECO:0000313" key="2">
    <source>
        <dbReference type="Proteomes" id="UP000010471"/>
    </source>
</evidence>
<dbReference type="HOGENOM" id="CLU_854759_0_0_3"/>
<dbReference type="RefSeq" id="WP_015182478.1">
    <property type="nucleotide sequence ID" value="NC_019738.1"/>
</dbReference>
<evidence type="ECO:0008006" key="3">
    <source>
        <dbReference type="Google" id="ProtNLM"/>
    </source>
</evidence>
<reference evidence="1 2" key="1">
    <citation type="submission" date="2012-06" db="EMBL/GenBank/DDBJ databases">
        <title>Finished chromosome of genome of Microcoleus sp. PCC 7113.</title>
        <authorList>
            <consortium name="US DOE Joint Genome Institute"/>
            <person name="Gugger M."/>
            <person name="Coursin T."/>
            <person name="Rippka R."/>
            <person name="Tandeau De Marsac N."/>
            <person name="Huntemann M."/>
            <person name="Wei C.-L."/>
            <person name="Han J."/>
            <person name="Detter J.C."/>
            <person name="Han C."/>
            <person name="Tapia R."/>
            <person name="Chen A."/>
            <person name="Kyrpides N."/>
            <person name="Mavromatis K."/>
            <person name="Markowitz V."/>
            <person name="Szeto E."/>
            <person name="Ivanova N."/>
            <person name="Pagani I."/>
            <person name="Pati A."/>
            <person name="Goodwin L."/>
            <person name="Nordberg H.P."/>
            <person name="Cantor M.N."/>
            <person name="Hua S.X."/>
            <person name="Woyke T."/>
            <person name="Kerfeld C.A."/>
        </authorList>
    </citation>
    <scope>NUCLEOTIDE SEQUENCE [LARGE SCALE GENOMIC DNA]</scope>
    <source>
        <strain evidence="1 2">PCC 7113</strain>
    </source>
</reference>
<sequence length="325" mass="37227">MTQSEETHIPLDKICTDDGFASREEENPSIIQRFAQDIREGYNYPSIMCFWDGKDYKLVYGLNLLKAAIEARQDTILVDKHPDPSGQLNNIQKDRIVKKMLSLLDSMGEEEKTNWPWCKIAERCGVDEGTVRNKAKEVGYKAPKIIKRAAKNGSLHLVDTSRLGQSSKLKSKGFNWTAIDDKQFEELVYEIVNAKKPIKIDWRSGPGGKGRDIEARFTITGSLGEFREERYFLEAKHFKKQGVNSGHISDAFTWSQAERPTVLVIAVSSHLTPDCRDIYIPSWKKNHPGIEVVVWERKDIEERILSQKSTKELAIRFKLIPKSMR</sequence>
<organism evidence="1 2">
    <name type="scientific">Allocoleopsis franciscana PCC 7113</name>
    <dbReference type="NCBI Taxonomy" id="1173027"/>
    <lineage>
        <taxon>Bacteria</taxon>
        <taxon>Bacillati</taxon>
        <taxon>Cyanobacteriota</taxon>
        <taxon>Cyanophyceae</taxon>
        <taxon>Coleofasciculales</taxon>
        <taxon>Coleofasciculaceae</taxon>
        <taxon>Allocoleopsis</taxon>
        <taxon>Allocoleopsis franciscana</taxon>
    </lineage>
</organism>
<gene>
    <name evidence="1" type="ORF">Mic7113_2533</name>
</gene>
<accession>K9WEY4</accession>
<proteinExistence type="predicted"/>
<evidence type="ECO:0000313" key="1">
    <source>
        <dbReference type="EMBL" id="AFZ18329.1"/>
    </source>
</evidence>
<dbReference type="OrthoDB" id="189843at2"/>
<protein>
    <recommendedName>
        <fullName evidence="3">Restriction endonuclease type IV Mrr domain-containing protein</fullName>
    </recommendedName>
</protein>
<dbReference type="KEGG" id="mic:Mic7113_2533"/>
<dbReference type="Proteomes" id="UP000010471">
    <property type="component" value="Chromosome"/>
</dbReference>